<dbReference type="CDD" id="cd06849">
    <property type="entry name" value="lipoyl_domain"/>
    <property type="match status" value="1"/>
</dbReference>
<gene>
    <name evidence="11" type="primary">pdhC</name>
    <name evidence="11" type="ORF">NBG4_100036</name>
</gene>
<dbReference type="Pfam" id="PF02817">
    <property type="entry name" value="E3_binding"/>
    <property type="match status" value="1"/>
</dbReference>
<reference evidence="12" key="1">
    <citation type="submission" date="2018-03" db="EMBL/GenBank/DDBJ databases">
        <authorList>
            <person name="Zecchin S."/>
        </authorList>
    </citation>
    <scope>NUCLEOTIDE SEQUENCE [LARGE SCALE GENOMIC DNA]</scope>
</reference>
<evidence type="ECO:0000256" key="8">
    <source>
        <dbReference type="SAM" id="MobiDB-lite"/>
    </source>
</evidence>
<dbReference type="PANTHER" id="PTHR43178">
    <property type="entry name" value="DIHYDROLIPOAMIDE ACETYLTRANSFERASE COMPONENT OF PYRUVATE DEHYDROGENASE COMPLEX"/>
    <property type="match status" value="1"/>
</dbReference>
<dbReference type="SUPFAM" id="SSF51230">
    <property type="entry name" value="Single hybrid motif"/>
    <property type="match status" value="1"/>
</dbReference>
<sequence>MPFNFVLPDLGEGITEGEVRKWIVKEGDNVEEHQSVLEIETDKAVVEVPSPKKGMVLKINKNVGEIVKVGEVLMTIAVEGEAVEEKKPAATIKPEEKGGEKEKSVSVVGVLPEEEEEKKPAASKKTQEKEEEKGKSVSVVGVLPEEEEEVVLATPAVRAAARELGIDLSKVKGTGPGGSITKEDLTVVAPPKEKKAEDIFGPVERMPLRGLRRTIAKNLIASQRTTAFVTGMGEVDITDLWDLREKEKKPLLEKGVHLTFLPFFIKAVIHALAEHPMLNSSLDDEKEEIIIKKYYAIGIAVDTPDGLMVPVIKNPVGKTILELSLEIQGLSVKARERKIKLEEMKGGTFTITNYGHFGGYYATPIINYPEAAILGTGMITEKPWVKNGKIVVRKILPLSLTFDHRLTDGVDASRFLAKVTSYLEDPALIFIESA</sequence>
<organism evidence="11 12">
    <name type="scientific">Candidatus Sulfobium mesophilum</name>
    <dbReference type="NCBI Taxonomy" id="2016548"/>
    <lineage>
        <taxon>Bacteria</taxon>
        <taxon>Pseudomonadati</taxon>
        <taxon>Nitrospirota</taxon>
        <taxon>Nitrospiria</taxon>
        <taxon>Nitrospirales</taxon>
        <taxon>Nitrospiraceae</taxon>
        <taxon>Candidatus Sulfobium</taxon>
    </lineage>
</organism>
<dbReference type="AlphaFoldDB" id="A0A2U3QDV2"/>
<dbReference type="Gene3D" id="3.30.559.10">
    <property type="entry name" value="Chloramphenicol acetyltransferase-like domain"/>
    <property type="match status" value="1"/>
</dbReference>
<dbReference type="SUPFAM" id="SSF52777">
    <property type="entry name" value="CoA-dependent acyltransferases"/>
    <property type="match status" value="1"/>
</dbReference>
<evidence type="ECO:0000313" key="12">
    <source>
        <dbReference type="Proteomes" id="UP000245125"/>
    </source>
</evidence>
<dbReference type="InterPro" id="IPR004167">
    <property type="entry name" value="PSBD"/>
</dbReference>
<evidence type="ECO:0000256" key="1">
    <source>
        <dbReference type="ARBA" id="ARBA00001938"/>
    </source>
</evidence>
<dbReference type="InterPro" id="IPR001078">
    <property type="entry name" value="2-oxoacid_DH_actylTfrase"/>
</dbReference>
<evidence type="ECO:0000256" key="2">
    <source>
        <dbReference type="ARBA" id="ARBA00007317"/>
    </source>
</evidence>
<evidence type="ECO:0000256" key="4">
    <source>
        <dbReference type="ARBA" id="ARBA00022679"/>
    </source>
</evidence>
<proteinExistence type="inferred from homology"/>
<dbReference type="SUPFAM" id="SSF47005">
    <property type="entry name" value="Peripheral subunit-binding domain of 2-oxo acid dehydrogenase complex"/>
    <property type="match status" value="1"/>
</dbReference>
<evidence type="ECO:0000256" key="3">
    <source>
        <dbReference type="ARBA" id="ARBA00011484"/>
    </source>
</evidence>
<accession>A0A2U3QDV2</accession>
<dbReference type="Pfam" id="PF00198">
    <property type="entry name" value="2-oxoacid_dh"/>
    <property type="match status" value="1"/>
</dbReference>
<comment type="similarity">
    <text evidence="2 7">Belongs to the 2-oxoacid dehydrogenase family.</text>
</comment>
<evidence type="ECO:0000256" key="6">
    <source>
        <dbReference type="ARBA" id="ARBA00023315"/>
    </source>
</evidence>
<evidence type="ECO:0000256" key="7">
    <source>
        <dbReference type="RuleBase" id="RU003423"/>
    </source>
</evidence>
<dbReference type="OrthoDB" id="9805770at2"/>
<dbReference type="InterPro" id="IPR036625">
    <property type="entry name" value="E3-bd_dom_sf"/>
</dbReference>
<dbReference type="Gene3D" id="2.40.50.100">
    <property type="match status" value="1"/>
</dbReference>
<dbReference type="EMBL" id="OUUY01000002">
    <property type="protein sequence ID" value="SPP99596.1"/>
    <property type="molecule type" value="Genomic_DNA"/>
</dbReference>
<dbReference type="PANTHER" id="PTHR43178:SF5">
    <property type="entry name" value="LIPOAMIDE ACYLTRANSFERASE COMPONENT OF BRANCHED-CHAIN ALPHA-KETO ACID DEHYDROGENASE COMPLEX, MITOCHONDRIAL"/>
    <property type="match status" value="1"/>
</dbReference>
<comment type="cofactor">
    <cofactor evidence="1 7">
        <name>(R)-lipoate</name>
        <dbReference type="ChEBI" id="CHEBI:83088"/>
    </cofactor>
</comment>
<dbReference type="InterPro" id="IPR011053">
    <property type="entry name" value="Single_hybrid_motif"/>
</dbReference>
<dbReference type="Gene3D" id="4.10.320.10">
    <property type="entry name" value="E3-binding domain"/>
    <property type="match status" value="1"/>
</dbReference>
<dbReference type="FunFam" id="3.30.559.10:FF:000007">
    <property type="entry name" value="Dihydrolipoamide acetyltransferase component of pyruvate dehydrogenase complex"/>
    <property type="match status" value="1"/>
</dbReference>
<keyword evidence="4 7" id="KW-0808">Transferase</keyword>
<dbReference type="InterPro" id="IPR003016">
    <property type="entry name" value="2-oxoA_DH_lipoyl-BS"/>
</dbReference>
<dbReference type="GO" id="GO:0005737">
    <property type="term" value="C:cytoplasm"/>
    <property type="evidence" value="ECO:0007669"/>
    <property type="project" value="TreeGrafter"/>
</dbReference>
<keyword evidence="6 7" id="KW-0012">Acyltransferase</keyword>
<feature type="domain" description="Peripheral subunit-binding (PSBD)" evidence="10">
    <location>
        <begin position="152"/>
        <end position="189"/>
    </location>
</feature>
<dbReference type="InterPro" id="IPR023213">
    <property type="entry name" value="CAT-like_dom_sf"/>
</dbReference>
<dbReference type="Pfam" id="PF00364">
    <property type="entry name" value="Biotin_lipoyl"/>
    <property type="match status" value="1"/>
</dbReference>
<feature type="compositionally biased region" description="Basic and acidic residues" evidence="8">
    <location>
        <begin position="84"/>
        <end position="104"/>
    </location>
</feature>
<feature type="compositionally biased region" description="Basic and acidic residues" evidence="8">
    <location>
        <begin position="117"/>
        <end position="135"/>
    </location>
</feature>
<dbReference type="GO" id="GO:0016407">
    <property type="term" value="F:acetyltransferase activity"/>
    <property type="evidence" value="ECO:0007669"/>
    <property type="project" value="TreeGrafter"/>
</dbReference>
<evidence type="ECO:0000259" key="10">
    <source>
        <dbReference type="PROSITE" id="PS51826"/>
    </source>
</evidence>
<protein>
    <recommendedName>
        <fullName evidence="7">Dihydrolipoamide acetyltransferase component of pyruvate dehydrogenase complex</fullName>
        <ecNumber evidence="7">2.3.1.-</ecNumber>
    </recommendedName>
</protein>
<evidence type="ECO:0000259" key="9">
    <source>
        <dbReference type="PROSITE" id="PS50968"/>
    </source>
</evidence>
<dbReference type="InterPro" id="IPR050743">
    <property type="entry name" value="2-oxoacid_DH_E2_comp"/>
</dbReference>
<feature type="region of interest" description="Disordered" evidence="8">
    <location>
        <begin position="84"/>
        <end position="138"/>
    </location>
</feature>
<keyword evidence="11" id="KW-0670">Pyruvate</keyword>
<dbReference type="Proteomes" id="UP000245125">
    <property type="component" value="Unassembled WGS sequence"/>
</dbReference>
<dbReference type="PROSITE" id="PS50968">
    <property type="entry name" value="BIOTINYL_LIPOYL"/>
    <property type="match status" value="1"/>
</dbReference>
<keyword evidence="5 7" id="KW-0450">Lipoyl</keyword>
<name>A0A2U3QDV2_9BACT</name>
<keyword evidence="12" id="KW-1185">Reference proteome</keyword>
<dbReference type="InterPro" id="IPR000089">
    <property type="entry name" value="Biotin_lipoyl"/>
</dbReference>
<dbReference type="PROSITE" id="PS00189">
    <property type="entry name" value="LIPOYL"/>
    <property type="match status" value="1"/>
</dbReference>
<evidence type="ECO:0000256" key="5">
    <source>
        <dbReference type="ARBA" id="ARBA00022823"/>
    </source>
</evidence>
<feature type="domain" description="Lipoyl-binding" evidence="9">
    <location>
        <begin position="2"/>
        <end position="77"/>
    </location>
</feature>
<evidence type="ECO:0000313" key="11">
    <source>
        <dbReference type="EMBL" id="SPP99596.1"/>
    </source>
</evidence>
<dbReference type="PROSITE" id="PS51826">
    <property type="entry name" value="PSBD"/>
    <property type="match status" value="1"/>
</dbReference>
<dbReference type="EC" id="2.3.1.-" evidence="7"/>
<comment type="subunit">
    <text evidence="3">Forms a 24-polypeptide structural core with octahedral symmetry.</text>
</comment>
<dbReference type="GO" id="GO:0031405">
    <property type="term" value="F:lipoic acid binding"/>
    <property type="evidence" value="ECO:0007669"/>
    <property type="project" value="TreeGrafter"/>
</dbReference>